<evidence type="ECO:0000313" key="1">
    <source>
        <dbReference type="EMBL" id="XCG75929.1"/>
    </source>
</evidence>
<organism evidence="1">
    <name type="scientific">Pseudomonas sp. MYb327</name>
    <dbReference type="NCBI Taxonomy" id="2745230"/>
    <lineage>
        <taxon>Bacteria</taxon>
        <taxon>Pseudomonadati</taxon>
        <taxon>Pseudomonadota</taxon>
        <taxon>Gammaproteobacteria</taxon>
        <taxon>Pseudomonadales</taxon>
        <taxon>Pseudomonadaceae</taxon>
        <taxon>Pseudomonas</taxon>
    </lineage>
</organism>
<dbReference type="AlphaFoldDB" id="A0AAU8E749"/>
<dbReference type="RefSeq" id="WP_339555892.1">
    <property type="nucleotide sequence ID" value="NZ_CP159258.1"/>
</dbReference>
<protein>
    <submittedName>
        <fullName evidence="1">Uncharacterized protein</fullName>
    </submittedName>
</protein>
<gene>
    <name evidence="1" type="ORF">ABVN21_07625</name>
</gene>
<dbReference type="EMBL" id="CP159258">
    <property type="protein sequence ID" value="XCG75929.1"/>
    <property type="molecule type" value="Genomic_DNA"/>
</dbReference>
<reference evidence="1" key="1">
    <citation type="submission" date="2024-06" db="EMBL/GenBank/DDBJ databases">
        <title>The Caenorhabditis elegans bacterial microbiome influences microsporidia infection through nutrient limitation and inhibiting parasite invasion.</title>
        <authorList>
            <person name="Tamim El Jarkass H."/>
            <person name="Castelblanco S."/>
            <person name="Kaur M."/>
            <person name="Wan Y.C."/>
            <person name="Ellis A.E."/>
            <person name="Sheldon R.D."/>
            <person name="Lien E.C."/>
            <person name="Burton N.O."/>
            <person name="Wright G.D."/>
            <person name="Reinke A.W."/>
        </authorList>
    </citation>
    <scope>NUCLEOTIDE SEQUENCE</scope>
    <source>
        <strain evidence="1">MYb327</strain>
    </source>
</reference>
<name>A0AAU8E749_9PSED</name>
<sequence>MYLFLDVPFQRLTDYQENGDFLAKTVNRDFDRIWLALKQLLRSDTRALTLGPNDVDGAGAYLANNNRIANLGDPIHDTDAANLSSVAVLVAAEAAFRQAADAILQGQITGAAGLVASQFSPLSWHDQVIPSSVTIPPNKNAWSFGPTMTIALGQAVTIGAGSFWTIANGATTGAGTLNTELPDPLDLNL</sequence>
<accession>A0AAU8E749</accession>
<proteinExistence type="predicted"/>